<evidence type="ECO:0000256" key="8">
    <source>
        <dbReference type="ARBA" id="ARBA00023136"/>
    </source>
</evidence>
<keyword evidence="8 9" id="KW-0472">Membrane</keyword>
<evidence type="ECO:0000313" key="12">
    <source>
        <dbReference type="Proteomes" id="UP000428333"/>
    </source>
</evidence>
<evidence type="ECO:0000256" key="9">
    <source>
        <dbReference type="PROSITE-ProRule" id="PRU00282"/>
    </source>
</evidence>
<dbReference type="InterPro" id="IPR002067">
    <property type="entry name" value="MCP"/>
</dbReference>
<keyword evidence="6" id="KW-1133">Transmembrane helix</keyword>
<protein>
    <recommendedName>
        <fullName evidence="13">Mitoferrin-like</fullName>
    </recommendedName>
</protein>
<evidence type="ECO:0000256" key="7">
    <source>
        <dbReference type="ARBA" id="ARBA00023128"/>
    </source>
</evidence>
<dbReference type="PANTHER" id="PTHR45758">
    <property type="entry name" value="MITOFERRIN-1-RELATED"/>
    <property type="match status" value="1"/>
</dbReference>
<feature type="repeat" description="Solcar" evidence="9">
    <location>
        <begin position="147"/>
        <end position="231"/>
    </location>
</feature>
<dbReference type="GO" id="GO:0048250">
    <property type="term" value="P:iron import into the mitochondrion"/>
    <property type="evidence" value="ECO:0007669"/>
    <property type="project" value="TreeGrafter"/>
</dbReference>
<dbReference type="GO" id="GO:0015093">
    <property type="term" value="F:ferrous iron transmembrane transporter activity"/>
    <property type="evidence" value="ECO:0007669"/>
    <property type="project" value="TreeGrafter"/>
</dbReference>
<evidence type="ECO:0000256" key="10">
    <source>
        <dbReference type="RuleBase" id="RU000488"/>
    </source>
</evidence>
<evidence type="ECO:0008006" key="13">
    <source>
        <dbReference type="Google" id="ProtNLM"/>
    </source>
</evidence>
<organism evidence="11 12">
    <name type="scientific">Rhododendron williamsianum</name>
    <dbReference type="NCBI Taxonomy" id="262921"/>
    <lineage>
        <taxon>Eukaryota</taxon>
        <taxon>Viridiplantae</taxon>
        <taxon>Streptophyta</taxon>
        <taxon>Embryophyta</taxon>
        <taxon>Tracheophyta</taxon>
        <taxon>Spermatophyta</taxon>
        <taxon>Magnoliopsida</taxon>
        <taxon>eudicotyledons</taxon>
        <taxon>Gunneridae</taxon>
        <taxon>Pentapetalae</taxon>
        <taxon>asterids</taxon>
        <taxon>Ericales</taxon>
        <taxon>Ericaceae</taxon>
        <taxon>Ericoideae</taxon>
        <taxon>Rhodoreae</taxon>
        <taxon>Rhododendron</taxon>
    </lineage>
</organism>
<dbReference type="Proteomes" id="UP000428333">
    <property type="component" value="Linkage Group LG04"/>
</dbReference>
<dbReference type="AlphaFoldDB" id="A0A6A4LSM6"/>
<comment type="similarity">
    <text evidence="2 10">Belongs to the mitochondrial carrier (TC 2.A.29) family.</text>
</comment>
<keyword evidence="5" id="KW-0677">Repeat</keyword>
<sequence>HKHPLKTLIPKSQTLTPMASDATPNFRNPDLLPIPQPPDFHPEITVSPSHDGLHFWQFMVAGSIAGTVEHVAMFPVDTIKTHMQALGACPIKSVGLRQALTSILKTEGPAGLYRGISAMGLGAGPAHAVYFSVYEVCKKAFSKENPNNPAAHAAAGVFATVASDAVFTPMDVVKQRLQLGSGPYKGLADCVRRVVREEGVGAFYASYRTTVLMNAPFTAVHFSTYEAVKRGLMEVSPDSVSDERLVVHATAGAAAGALAAAVTTPLDVVKTQLQCQGVCGCDRFVNGSIKDVFRTIVQKDGYRGIMRGWMPRMLFHAPAAAICWSTYEASKTFFQELNDSSHNENVT</sequence>
<dbReference type="PRINTS" id="PR00926">
    <property type="entry name" value="MITOCARRIER"/>
</dbReference>
<dbReference type="SUPFAM" id="SSF103506">
    <property type="entry name" value="Mitochondrial carrier"/>
    <property type="match status" value="1"/>
</dbReference>
<evidence type="ECO:0000256" key="4">
    <source>
        <dbReference type="ARBA" id="ARBA00022692"/>
    </source>
</evidence>
<reference evidence="11 12" key="1">
    <citation type="journal article" date="2019" name="Genome Biol. Evol.">
        <title>The Rhododendron genome and chromosomal organization provide insight into shared whole-genome duplications across the heath family (Ericaceae).</title>
        <authorList>
            <person name="Soza V.L."/>
            <person name="Lindsley D."/>
            <person name="Waalkes A."/>
            <person name="Ramage E."/>
            <person name="Patwardhan R.P."/>
            <person name="Burton J.N."/>
            <person name="Adey A."/>
            <person name="Kumar A."/>
            <person name="Qiu R."/>
            <person name="Shendure J."/>
            <person name="Hall B."/>
        </authorList>
    </citation>
    <scope>NUCLEOTIDE SEQUENCE [LARGE SCALE GENOMIC DNA]</scope>
    <source>
        <strain evidence="11">RSF 1966-606</strain>
    </source>
</reference>
<dbReference type="OrthoDB" id="276989at2759"/>
<dbReference type="PROSITE" id="PS50920">
    <property type="entry name" value="SOLCAR"/>
    <property type="match status" value="3"/>
</dbReference>
<keyword evidence="4 9" id="KW-0812">Transmembrane</keyword>
<comment type="subcellular location">
    <subcellularLocation>
        <location evidence="1">Mitochondrion membrane</location>
        <topology evidence="1">Multi-pass membrane protein</topology>
    </subcellularLocation>
</comment>
<keyword evidence="3 10" id="KW-0813">Transport</keyword>
<evidence type="ECO:0000256" key="6">
    <source>
        <dbReference type="ARBA" id="ARBA00022989"/>
    </source>
</evidence>
<dbReference type="InterPro" id="IPR018108">
    <property type="entry name" value="MCP_transmembrane"/>
</dbReference>
<feature type="repeat" description="Solcar" evidence="9">
    <location>
        <begin position="53"/>
        <end position="140"/>
    </location>
</feature>
<evidence type="ECO:0000313" key="11">
    <source>
        <dbReference type="EMBL" id="KAE9460955.1"/>
    </source>
</evidence>
<evidence type="ECO:0000256" key="5">
    <source>
        <dbReference type="ARBA" id="ARBA00022737"/>
    </source>
</evidence>
<dbReference type="EMBL" id="QEFC01000993">
    <property type="protein sequence ID" value="KAE9460955.1"/>
    <property type="molecule type" value="Genomic_DNA"/>
</dbReference>
<dbReference type="FunFam" id="1.50.40.10:FF:000188">
    <property type="entry name" value="Mitochondrial RNA-splicing protein MRS3"/>
    <property type="match status" value="1"/>
</dbReference>
<dbReference type="GO" id="GO:0031966">
    <property type="term" value="C:mitochondrial membrane"/>
    <property type="evidence" value="ECO:0007669"/>
    <property type="project" value="UniProtKB-SubCell"/>
</dbReference>
<dbReference type="Gene3D" id="1.50.40.10">
    <property type="entry name" value="Mitochondrial carrier domain"/>
    <property type="match status" value="1"/>
</dbReference>
<dbReference type="Pfam" id="PF00153">
    <property type="entry name" value="Mito_carr"/>
    <property type="match status" value="3"/>
</dbReference>
<evidence type="ECO:0000256" key="1">
    <source>
        <dbReference type="ARBA" id="ARBA00004225"/>
    </source>
</evidence>
<keyword evidence="7" id="KW-0496">Mitochondrion</keyword>
<feature type="non-terminal residue" evidence="11">
    <location>
        <position position="1"/>
    </location>
</feature>
<gene>
    <name evidence="11" type="ORF">C3L33_07128</name>
</gene>
<dbReference type="InterPro" id="IPR023395">
    <property type="entry name" value="MCP_dom_sf"/>
</dbReference>
<evidence type="ECO:0000256" key="3">
    <source>
        <dbReference type="ARBA" id="ARBA00022448"/>
    </source>
</evidence>
<keyword evidence="12" id="KW-1185">Reference proteome</keyword>
<accession>A0A6A4LSM6</accession>
<name>A0A6A4LSM6_9ERIC</name>
<dbReference type="PANTHER" id="PTHR45758:SF11">
    <property type="entry name" value="MITOCHONDRIAL SUBSTRATE CARRIER FAMILY PROTEIN"/>
    <property type="match status" value="1"/>
</dbReference>
<feature type="repeat" description="Solcar" evidence="9">
    <location>
        <begin position="243"/>
        <end position="333"/>
    </location>
</feature>
<comment type="caution">
    <text evidence="11">The sequence shown here is derived from an EMBL/GenBank/DDBJ whole genome shotgun (WGS) entry which is preliminary data.</text>
</comment>
<proteinExistence type="inferred from homology"/>
<evidence type="ECO:0000256" key="2">
    <source>
        <dbReference type="ARBA" id="ARBA00006375"/>
    </source>
</evidence>